<evidence type="ECO:0000313" key="1">
    <source>
        <dbReference type="EMBL" id="KAJ4844816.1"/>
    </source>
</evidence>
<name>A0A9Q0JJE5_9ROSI</name>
<sequence length="279" mass="31824">MITTNVPRTEAQQTLHCNSDADCLKYGQPQCTNSAVFPNYDFLSLRLDDDFRCRSIRRAARMAVQCFNTKKVGSMYSKENSWCLWRFSSQIASFHPIGFSSASPLLVFPSKMRMMSRPLGHTRIVKIRSNNVMLLALFVRKCCMSCSLSMLARPKLRHFYPLVLLALTTHSTVVGSSNVPMLLLSTTTIRNRVENSLSPRFWRQKCRASNRLHYHIKCRVVEPGSDLCNSTLDSRLVYDNSQHGEKIKVDIAVVIKRDRGNNFTSTLTQLPVWFCKVCG</sequence>
<organism evidence="1 2">
    <name type="scientific">Turnera subulata</name>
    <dbReference type="NCBI Taxonomy" id="218843"/>
    <lineage>
        <taxon>Eukaryota</taxon>
        <taxon>Viridiplantae</taxon>
        <taxon>Streptophyta</taxon>
        <taxon>Embryophyta</taxon>
        <taxon>Tracheophyta</taxon>
        <taxon>Spermatophyta</taxon>
        <taxon>Magnoliopsida</taxon>
        <taxon>eudicotyledons</taxon>
        <taxon>Gunneridae</taxon>
        <taxon>Pentapetalae</taxon>
        <taxon>rosids</taxon>
        <taxon>fabids</taxon>
        <taxon>Malpighiales</taxon>
        <taxon>Passifloraceae</taxon>
        <taxon>Turnera</taxon>
    </lineage>
</organism>
<keyword evidence="2" id="KW-1185">Reference proteome</keyword>
<protein>
    <submittedName>
        <fullName evidence="1">Uncharacterized protein</fullName>
    </submittedName>
</protein>
<evidence type="ECO:0000313" key="2">
    <source>
        <dbReference type="Proteomes" id="UP001141552"/>
    </source>
</evidence>
<reference evidence="1" key="1">
    <citation type="submission" date="2022-02" db="EMBL/GenBank/DDBJ databases">
        <authorList>
            <person name="Henning P.M."/>
            <person name="McCubbin A.G."/>
            <person name="Shore J.S."/>
        </authorList>
    </citation>
    <scope>NUCLEOTIDE SEQUENCE</scope>
    <source>
        <strain evidence="1">F60SS</strain>
        <tissue evidence="1">Leaves</tissue>
    </source>
</reference>
<gene>
    <name evidence="1" type="ORF">Tsubulata_051332</name>
</gene>
<dbReference type="EMBL" id="JAKUCV010001857">
    <property type="protein sequence ID" value="KAJ4844816.1"/>
    <property type="molecule type" value="Genomic_DNA"/>
</dbReference>
<reference evidence="1" key="2">
    <citation type="journal article" date="2023" name="Plants (Basel)">
        <title>Annotation of the Turnera subulata (Passifloraceae) Draft Genome Reveals the S-Locus Evolved after the Divergence of Turneroideae from Passifloroideae in a Stepwise Manner.</title>
        <authorList>
            <person name="Henning P.M."/>
            <person name="Roalson E.H."/>
            <person name="Mir W."/>
            <person name="McCubbin A.G."/>
            <person name="Shore J.S."/>
        </authorList>
    </citation>
    <scope>NUCLEOTIDE SEQUENCE</scope>
    <source>
        <strain evidence="1">F60SS</strain>
    </source>
</reference>
<proteinExistence type="predicted"/>
<comment type="caution">
    <text evidence="1">The sequence shown here is derived from an EMBL/GenBank/DDBJ whole genome shotgun (WGS) entry which is preliminary data.</text>
</comment>
<accession>A0A9Q0JJE5</accession>
<dbReference type="Proteomes" id="UP001141552">
    <property type="component" value="Unassembled WGS sequence"/>
</dbReference>
<dbReference type="AlphaFoldDB" id="A0A9Q0JJE5"/>